<reference evidence="8 9" key="1">
    <citation type="journal article" date="2014" name="Int. J. Syst. Evol. Microbiol.">
        <title>Complete genome sequence of Corynebacterium casei LMG S-19264T (=DSM 44701T), isolated from a smear-ripened cheese.</title>
        <authorList>
            <consortium name="US DOE Joint Genome Institute (JGI-PGF)"/>
            <person name="Walter F."/>
            <person name="Albersmeier A."/>
            <person name="Kalinowski J."/>
            <person name="Ruckert C."/>
        </authorList>
    </citation>
    <scope>NUCLEOTIDE SEQUENCE [LARGE SCALE GENOMIC DNA]</scope>
    <source>
        <strain evidence="8 9">CGMCC 1.9161</strain>
    </source>
</reference>
<feature type="region of interest" description="Disordered" evidence="5">
    <location>
        <begin position="1"/>
        <end position="24"/>
    </location>
</feature>
<dbReference type="NCBIfam" id="TIGR00706">
    <property type="entry name" value="SppA_dom"/>
    <property type="match status" value="1"/>
</dbReference>
<keyword evidence="3" id="KW-0378">Hydrolase</keyword>
<dbReference type="CDD" id="cd07023">
    <property type="entry name" value="S49_Sppa_N_C"/>
    <property type="match status" value="1"/>
</dbReference>
<accession>A0A917QBI5</accession>
<sequence>MPETVPSPADAARPDRGRTDPEHVADRRRLRRKLGFWRVLGILAAVIAVIAVGWRIAGPDEIPAGRDHVARVSVSGMITTDREAAEMLRELAETETARGVIVRINSPGGTTTGAEELFTALREVARAKPTVAFVDGLAASGGYIAALGADHIVSRQTAIVGSIGVLIQVPNVSGLLDELGIEVVEIKSTPLKAAPSAVSPVDEDAVEAIRLVVSDTYQWFVELVGERRPLSVAEVERVSDGRVWNGRQALALGLVDALGDEETARAWLAEAGIDEDLPVRDWEPDRAEDPFDVFAAGALVADLAGLDGLSATLARASARARGFRLDGLLALWQPRLEN</sequence>
<feature type="transmembrane region" description="Helical" evidence="6">
    <location>
        <begin position="36"/>
        <end position="57"/>
    </location>
</feature>
<keyword evidence="6" id="KW-0472">Membrane</keyword>
<dbReference type="AlphaFoldDB" id="A0A917QBI5"/>
<evidence type="ECO:0000256" key="5">
    <source>
        <dbReference type="SAM" id="MobiDB-lite"/>
    </source>
</evidence>
<evidence type="ECO:0000313" key="8">
    <source>
        <dbReference type="EMBL" id="GGK40701.1"/>
    </source>
</evidence>
<dbReference type="GO" id="GO:0006508">
    <property type="term" value="P:proteolysis"/>
    <property type="evidence" value="ECO:0007669"/>
    <property type="project" value="UniProtKB-KW"/>
</dbReference>
<dbReference type="PANTHER" id="PTHR42987:SF6">
    <property type="entry name" value="PROTEINASE IV"/>
    <property type="match status" value="1"/>
</dbReference>
<comment type="similarity">
    <text evidence="1">Belongs to the peptidase S49 family.</text>
</comment>
<dbReference type="InterPro" id="IPR002142">
    <property type="entry name" value="Peptidase_S49"/>
</dbReference>
<name>A0A917QBI5_9HYPH</name>
<dbReference type="InterPro" id="IPR029045">
    <property type="entry name" value="ClpP/crotonase-like_dom_sf"/>
</dbReference>
<evidence type="ECO:0000256" key="2">
    <source>
        <dbReference type="ARBA" id="ARBA00022670"/>
    </source>
</evidence>
<dbReference type="PANTHER" id="PTHR42987">
    <property type="entry name" value="PEPTIDASE S49"/>
    <property type="match status" value="1"/>
</dbReference>
<keyword evidence="2 8" id="KW-0645">Protease</keyword>
<gene>
    <name evidence="8" type="ORF">GCM10011322_29810</name>
</gene>
<dbReference type="Pfam" id="PF01343">
    <property type="entry name" value="Peptidase_S49"/>
    <property type="match status" value="1"/>
</dbReference>
<evidence type="ECO:0000256" key="3">
    <source>
        <dbReference type="ARBA" id="ARBA00022801"/>
    </source>
</evidence>
<keyword evidence="4" id="KW-0720">Serine protease</keyword>
<proteinExistence type="inferred from homology"/>
<evidence type="ECO:0000313" key="9">
    <source>
        <dbReference type="Proteomes" id="UP000600449"/>
    </source>
</evidence>
<evidence type="ECO:0000256" key="4">
    <source>
        <dbReference type="ARBA" id="ARBA00022825"/>
    </source>
</evidence>
<dbReference type="Gene3D" id="6.20.330.10">
    <property type="match status" value="1"/>
</dbReference>
<comment type="caution">
    <text evidence="8">The sequence shown here is derived from an EMBL/GenBank/DDBJ whole genome shotgun (WGS) entry which is preliminary data.</text>
</comment>
<organism evidence="8 9">
    <name type="scientific">Salinarimonas ramus</name>
    <dbReference type="NCBI Taxonomy" id="690164"/>
    <lineage>
        <taxon>Bacteria</taxon>
        <taxon>Pseudomonadati</taxon>
        <taxon>Pseudomonadota</taxon>
        <taxon>Alphaproteobacteria</taxon>
        <taxon>Hyphomicrobiales</taxon>
        <taxon>Salinarimonadaceae</taxon>
        <taxon>Salinarimonas</taxon>
    </lineage>
</organism>
<dbReference type="Gene3D" id="3.90.226.10">
    <property type="entry name" value="2-enoyl-CoA Hydratase, Chain A, domain 1"/>
    <property type="match status" value="1"/>
</dbReference>
<evidence type="ECO:0000259" key="7">
    <source>
        <dbReference type="Pfam" id="PF01343"/>
    </source>
</evidence>
<dbReference type="RefSeq" id="WP_188914012.1">
    <property type="nucleotide sequence ID" value="NZ_BMMF01000008.1"/>
</dbReference>
<feature type="domain" description="Peptidase S49" evidence="7">
    <location>
        <begin position="125"/>
        <end position="270"/>
    </location>
</feature>
<evidence type="ECO:0000256" key="6">
    <source>
        <dbReference type="SAM" id="Phobius"/>
    </source>
</evidence>
<feature type="compositionally biased region" description="Basic and acidic residues" evidence="5">
    <location>
        <begin position="12"/>
        <end position="24"/>
    </location>
</feature>
<evidence type="ECO:0000256" key="1">
    <source>
        <dbReference type="ARBA" id="ARBA00008683"/>
    </source>
</evidence>
<dbReference type="InterPro" id="IPR047272">
    <property type="entry name" value="S49_SppA_C"/>
</dbReference>
<dbReference type="SUPFAM" id="SSF52096">
    <property type="entry name" value="ClpP/crotonase"/>
    <property type="match status" value="1"/>
</dbReference>
<protein>
    <submittedName>
        <fullName evidence="8">Clp protease</fullName>
    </submittedName>
</protein>
<keyword evidence="9" id="KW-1185">Reference proteome</keyword>
<dbReference type="InterPro" id="IPR004635">
    <property type="entry name" value="Pept_S49_SppA"/>
</dbReference>
<keyword evidence="6" id="KW-1133">Transmembrane helix</keyword>
<keyword evidence="6" id="KW-0812">Transmembrane</keyword>
<dbReference type="GO" id="GO:0008236">
    <property type="term" value="F:serine-type peptidase activity"/>
    <property type="evidence" value="ECO:0007669"/>
    <property type="project" value="UniProtKB-KW"/>
</dbReference>
<dbReference type="Proteomes" id="UP000600449">
    <property type="component" value="Unassembled WGS sequence"/>
</dbReference>
<dbReference type="EMBL" id="BMMF01000008">
    <property type="protein sequence ID" value="GGK40701.1"/>
    <property type="molecule type" value="Genomic_DNA"/>
</dbReference>